<dbReference type="InterPro" id="IPR051398">
    <property type="entry name" value="Polysacch_Deacetylase"/>
</dbReference>
<organism evidence="4 5">
    <name type="scientific">Candidatus Chlamydia sanziniae</name>
    <dbReference type="NCBI Taxonomy" id="1806891"/>
    <lineage>
        <taxon>Bacteria</taxon>
        <taxon>Pseudomonadati</taxon>
        <taxon>Chlamydiota</taxon>
        <taxon>Chlamydiia</taxon>
        <taxon>Chlamydiales</taxon>
        <taxon>Chlamydiaceae</taxon>
        <taxon>Chlamydia/Chlamydophila group</taxon>
        <taxon>Chlamydia</taxon>
    </lineage>
</organism>
<comment type="subcellular location">
    <subcellularLocation>
        <location evidence="1">Secreted</location>
    </subcellularLocation>
</comment>
<dbReference type="Proteomes" id="UP000078162">
    <property type="component" value="Chromosome"/>
</dbReference>
<dbReference type="STRING" id="1806891.Cs308_0321"/>
<dbReference type="InterPro" id="IPR002509">
    <property type="entry name" value="NODB_dom"/>
</dbReference>
<dbReference type="PANTHER" id="PTHR34216:SF3">
    <property type="entry name" value="POLY-BETA-1,6-N-ACETYL-D-GLUCOSAMINE N-DEACETYLASE"/>
    <property type="match status" value="1"/>
</dbReference>
<gene>
    <name evidence="4" type="ORF">Cs308_0321</name>
</gene>
<accession>A0A1A9HWM5</accession>
<evidence type="ECO:0000256" key="2">
    <source>
        <dbReference type="ARBA" id="ARBA00022729"/>
    </source>
</evidence>
<dbReference type="PATRIC" id="fig|1806891.3.peg.312"/>
<dbReference type="Gene3D" id="3.20.20.370">
    <property type="entry name" value="Glycoside hydrolase/deacetylase"/>
    <property type="match status" value="1"/>
</dbReference>
<dbReference type="AlphaFoldDB" id="A0A1A9HWM5"/>
<dbReference type="KEGG" id="csaz:Cs308_0321"/>
<evidence type="ECO:0000313" key="4">
    <source>
        <dbReference type="EMBL" id="ANH78492.1"/>
    </source>
</evidence>
<dbReference type="OrthoDB" id="9776235at2"/>
<dbReference type="InterPro" id="IPR011330">
    <property type="entry name" value="Glyco_hydro/deAcase_b/a-brl"/>
</dbReference>
<keyword evidence="2" id="KW-0732">Signal</keyword>
<evidence type="ECO:0000259" key="3">
    <source>
        <dbReference type="Pfam" id="PF01522"/>
    </source>
</evidence>
<dbReference type="SUPFAM" id="SSF88713">
    <property type="entry name" value="Glycoside hydrolase/deacetylase"/>
    <property type="match status" value="1"/>
</dbReference>
<name>A0A1A9HWM5_9CHLA</name>
<dbReference type="EMBL" id="CP014639">
    <property type="protein sequence ID" value="ANH78492.1"/>
    <property type="molecule type" value="Genomic_DNA"/>
</dbReference>
<dbReference type="RefSeq" id="WP_066481761.1">
    <property type="nucleotide sequence ID" value="NZ_CP014639.1"/>
</dbReference>
<evidence type="ECO:0000313" key="5">
    <source>
        <dbReference type="Proteomes" id="UP000078162"/>
    </source>
</evidence>
<protein>
    <recommendedName>
        <fullName evidence="3">NodB homology domain-containing protein</fullName>
    </recommendedName>
</protein>
<evidence type="ECO:0000256" key="1">
    <source>
        <dbReference type="ARBA" id="ARBA00004613"/>
    </source>
</evidence>
<sequence>MFIVLAFRQVFFSSIPLQLDRLKRYLLLLKQTFLLILPGDPIVGTCVMLTFDFASVDFYSHIFPFLHEHGIPAVVGIAWRYVPPNTALTLPLTYRLATSEVLAFQDEIFSKHMPFCCQQELSHMTTSPYIQFASSGFALRNLQNSPPYLITEVFLSKHYLETMLEKKPLAFVFPFGKSDRASQDFVAQHYSYSFVLGNTINLKSKTHNIYRLDMQPSYYTLPNSYSSRHLKNWLLMKFRQWRVRSHLKLLKED</sequence>
<dbReference type="GO" id="GO:0016810">
    <property type="term" value="F:hydrolase activity, acting on carbon-nitrogen (but not peptide) bonds"/>
    <property type="evidence" value="ECO:0007669"/>
    <property type="project" value="InterPro"/>
</dbReference>
<dbReference type="Pfam" id="PF01522">
    <property type="entry name" value="Polysacc_deac_1"/>
    <property type="match status" value="1"/>
</dbReference>
<proteinExistence type="predicted"/>
<reference evidence="5" key="1">
    <citation type="submission" date="2016-03" db="EMBL/GenBank/DDBJ databases">
        <title>Culture-independent genomics supports pathogen discovery for uncultivable bacteria within the genus Chlamydia.</title>
        <authorList>
            <person name="Taylor-Brown A."/>
            <person name="Bachmann N.L."/>
            <person name="Borel N."/>
            <person name="Polkinghorne A."/>
        </authorList>
    </citation>
    <scope>NUCLEOTIDE SEQUENCE [LARGE SCALE GENOMIC DNA]</scope>
    <source>
        <strain evidence="5">2742-308</strain>
    </source>
</reference>
<dbReference type="GO" id="GO:0005576">
    <property type="term" value="C:extracellular region"/>
    <property type="evidence" value="ECO:0007669"/>
    <property type="project" value="UniProtKB-SubCell"/>
</dbReference>
<feature type="domain" description="NodB homology" evidence="3">
    <location>
        <begin position="45"/>
        <end position="187"/>
    </location>
</feature>
<keyword evidence="5" id="KW-1185">Reference proteome</keyword>
<dbReference type="GO" id="GO:0005975">
    <property type="term" value="P:carbohydrate metabolic process"/>
    <property type="evidence" value="ECO:0007669"/>
    <property type="project" value="InterPro"/>
</dbReference>
<dbReference type="PANTHER" id="PTHR34216">
    <property type="match status" value="1"/>
</dbReference>